<organism evidence="1 2">
    <name type="scientific">Psychroserpens ponticola</name>
    <dbReference type="NCBI Taxonomy" id="2932268"/>
    <lineage>
        <taxon>Bacteria</taxon>
        <taxon>Pseudomonadati</taxon>
        <taxon>Bacteroidota</taxon>
        <taxon>Flavobacteriia</taxon>
        <taxon>Flavobacteriales</taxon>
        <taxon>Flavobacteriaceae</taxon>
        <taxon>Psychroserpens</taxon>
    </lineage>
</organism>
<evidence type="ECO:0000313" key="2">
    <source>
        <dbReference type="Proteomes" id="UP001202717"/>
    </source>
</evidence>
<evidence type="ECO:0000313" key="1">
    <source>
        <dbReference type="EMBL" id="WCO02762.1"/>
    </source>
</evidence>
<dbReference type="InterPro" id="IPR023393">
    <property type="entry name" value="START-like_dom_sf"/>
</dbReference>
<protein>
    <submittedName>
        <fullName evidence="1">SRPBCC family protein</fullName>
    </submittedName>
</protein>
<reference evidence="1 2" key="1">
    <citation type="submission" date="2023-01" db="EMBL/GenBank/DDBJ databases">
        <title>Psychroserpens ponticola sp. nov., isolated from seawater.</title>
        <authorList>
            <person name="Kristyanto S."/>
            <person name="Jung J."/>
            <person name="Kim J.M."/>
            <person name="Jeon C.O."/>
        </authorList>
    </citation>
    <scope>NUCLEOTIDE SEQUENCE [LARGE SCALE GENOMIC DNA]</scope>
    <source>
        <strain evidence="1 2">MSW6</strain>
    </source>
</reference>
<gene>
    <name evidence="1" type="ORF">MUN68_004515</name>
</gene>
<sequence length="151" mass="17666">MLYTTEIIVKVPLDAFVKKMNNIDNKKHWQRGLQSTEHISGNPGDLGSKIKLNYKYDKRDMEIIETITKNDFPNKFCATYKTKGMNNIQKNHFKETEEGFTKWTSTNEFTPLSFSMRVMLFLMPRAFKKQSLKYMQDFKNFAENGISVSNA</sequence>
<keyword evidence="2" id="KW-1185">Reference proteome</keyword>
<accession>A0ABY7S177</accession>
<name>A0ABY7S177_9FLAO</name>
<dbReference type="SUPFAM" id="SSF55961">
    <property type="entry name" value="Bet v1-like"/>
    <property type="match status" value="1"/>
</dbReference>
<dbReference type="EMBL" id="CP116221">
    <property type="protein sequence ID" value="WCO02762.1"/>
    <property type="molecule type" value="Genomic_DNA"/>
</dbReference>
<proteinExistence type="predicted"/>
<dbReference type="RefSeq" id="WP_272792402.1">
    <property type="nucleotide sequence ID" value="NZ_CP116221.1"/>
</dbReference>
<dbReference type="Gene3D" id="3.30.530.20">
    <property type="match status" value="1"/>
</dbReference>
<dbReference type="Proteomes" id="UP001202717">
    <property type="component" value="Chromosome"/>
</dbReference>